<name>A0ABP3V326_9FLAO</name>
<keyword evidence="1" id="KW-0732">Signal</keyword>
<reference evidence="3" key="1">
    <citation type="journal article" date="2019" name="Int. J. Syst. Evol. Microbiol.">
        <title>The Global Catalogue of Microorganisms (GCM) 10K type strain sequencing project: providing services to taxonomists for standard genome sequencing and annotation.</title>
        <authorList>
            <consortium name="The Broad Institute Genomics Platform"/>
            <consortium name="The Broad Institute Genome Sequencing Center for Infectious Disease"/>
            <person name="Wu L."/>
            <person name="Ma J."/>
        </authorList>
    </citation>
    <scope>NUCLEOTIDE SEQUENCE [LARGE SCALE GENOMIC DNA]</scope>
    <source>
        <strain evidence="3">JCM 15976</strain>
    </source>
</reference>
<sequence>MKKLSYLIAICCLLSIQAIAQDWQKYKSEDLAFIAYFPETPKRTVQQVDTAVGTLDMHMVMCTPQQDDNVVYSTIKSDYPEEQFIDADDKYNTTVLDGAVKGAVSNVNGTLIFDKKITFNGYPGRDVKIEIQGGFIYIRVVLVTNSMYISQVICTPENDNNSKIERFLDGFEIIKVKQ</sequence>
<dbReference type="Proteomes" id="UP001500736">
    <property type="component" value="Unassembled WGS sequence"/>
</dbReference>
<feature type="signal peptide" evidence="1">
    <location>
        <begin position="1"/>
        <end position="20"/>
    </location>
</feature>
<organism evidence="2 3">
    <name type="scientific">Gaetbulibacter jejuensis</name>
    <dbReference type="NCBI Taxonomy" id="584607"/>
    <lineage>
        <taxon>Bacteria</taxon>
        <taxon>Pseudomonadati</taxon>
        <taxon>Bacteroidota</taxon>
        <taxon>Flavobacteriia</taxon>
        <taxon>Flavobacteriales</taxon>
        <taxon>Flavobacteriaceae</taxon>
        <taxon>Gaetbulibacter</taxon>
    </lineage>
</organism>
<accession>A0ABP3V326</accession>
<dbReference type="RefSeq" id="WP_343798073.1">
    <property type="nucleotide sequence ID" value="NZ_BAAAGF010000003.1"/>
</dbReference>
<evidence type="ECO:0000256" key="1">
    <source>
        <dbReference type="SAM" id="SignalP"/>
    </source>
</evidence>
<evidence type="ECO:0000313" key="3">
    <source>
        <dbReference type="Proteomes" id="UP001500736"/>
    </source>
</evidence>
<keyword evidence="3" id="KW-1185">Reference proteome</keyword>
<feature type="chain" id="PRO_5045236531" evidence="1">
    <location>
        <begin position="21"/>
        <end position="178"/>
    </location>
</feature>
<comment type="caution">
    <text evidence="2">The sequence shown here is derived from an EMBL/GenBank/DDBJ whole genome shotgun (WGS) entry which is preliminary data.</text>
</comment>
<proteinExistence type="predicted"/>
<gene>
    <name evidence="2" type="ORF">GCM10009431_20710</name>
</gene>
<evidence type="ECO:0000313" key="2">
    <source>
        <dbReference type="EMBL" id="GAA0745542.1"/>
    </source>
</evidence>
<dbReference type="EMBL" id="BAAAGF010000003">
    <property type="protein sequence ID" value="GAA0745542.1"/>
    <property type="molecule type" value="Genomic_DNA"/>
</dbReference>
<protein>
    <submittedName>
        <fullName evidence="2">Uncharacterized protein</fullName>
    </submittedName>
</protein>